<comment type="caution">
    <text evidence="1">The sequence shown here is derived from an EMBL/GenBank/DDBJ whole genome shotgun (WGS) entry which is preliminary data.</text>
</comment>
<gene>
    <name evidence="1" type="ORF">DPEC_G00040660</name>
</gene>
<organism evidence="1 2">
    <name type="scientific">Dallia pectoralis</name>
    <name type="common">Alaska blackfish</name>
    <dbReference type="NCBI Taxonomy" id="75939"/>
    <lineage>
        <taxon>Eukaryota</taxon>
        <taxon>Metazoa</taxon>
        <taxon>Chordata</taxon>
        <taxon>Craniata</taxon>
        <taxon>Vertebrata</taxon>
        <taxon>Euteleostomi</taxon>
        <taxon>Actinopterygii</taxon>
        <taxon>Neopterygii</taxon>
        <taxon>Teleostei</taxon>
        <taxon>Protacanthopterygii</taxon>
        <taxon>Esociformes</taxon>
        <taxon>Umbridae</taxon>
        <taxon>Dallia</taxon>
    </lineage>
</organism>
<keyword evidence="2" id="KW-1185">Reference proteome</keyword>
<dbReference type="Proteomes" id="UP001157502">
    <property type="component" value="Chromosome 3"/>
</dbReference>
<protein>
    <submittedName>
        <fullName evidence="1">Uncharacterized protein</fullName>
    </submittedName>
</protein>
<dbReference type="EMBL" id="CM055730">
    <property type="protein sequence ID" value="KAJ8014479.1"/>
    <property type="molecule type" value="Genomic_DNA"/>
</dbReference>
<evidence type="ECO:0000313" key="2">
    <source>
        <dbReference type="Proteomes" id="UP001157502"/>
    </source>
</evidence>
<accession>A0ACC2HEW2</accession>
<proteinExistence type="predicted"/>
<evidence type="ECO:0000313" key="1">
    <source>
        <dbReference type="EMBL" id="KAJ8014479.1"/>
    </source>
</evidence>
<reference evidence="1" key="1">
    <citation type="submission" date="2021-05" db="EMBL/GenBank/DDBJ databases">
        <authorList>
            <person name="Pan Q."/>
            <person name="Jouanno E."/>
            <person name="Zahm M."/>
            <person name="Klopp C."/>
            <person name="Cabau C."/>
            <person name="Louis A."/>
            <person name="Berthelot C."/>
            <person name="Parey E."/>
            <person name="Roest Crollius H."/>
            <person name="Montfort J."/>
            <person name="Robinson-Rechavi M."/>
            <person name="Bouchez O."/>
            <person name="Lampietro C."/>
            <person name="Lopez Roques C."/>
            <person name="Donnadieu C."/>
            <person name="Postlethwait J."/>
            <person name="Bobe J."/>
            <person name="Dillon D."/>
            <person name="Chandos A."/>
            <person name="von Hippel F."/>
            <person name="Guiguen Y."/>
        </authorList>
    </citation>
    <scope>NUCLEOTIDE SEQUENCE</scope>
    <source>
        <strain evidence="1">YG-Jan2019</strain>
    </source>
</reference>
<sequence>MGPFIQANLSSESGGYHVFSTPTILVACYGRGDSDICRCLTCSTDCFCCLDGGLHGQSTIRIPPTDQWSSREG</sequence>
<name>A0ACC2HEW2_DALPE</name>